<comment type="caution">
    <text evidence="1">The sequence shown here is derived from an EMBL/GenBank/DDBJ whole genome shotgun (WGS) entry which is preliminary data.</text>
</comment>
<reference evidence="1 2" key="1">
    <citation type="submission" date="2019-03" db="EMBL/GenBank/DDBJ databases">
        <title>Single cell metagenomics reveals metabolic interactions within the superorganism composed of flagellate Streblomastix strix and complex community of Bacteroidetes bacteria on its surface.</title>
        <authorList>
            <person name="Treitli S.C."/>
            <person name="Kolisko M."/>
            <person name="Husnik F."/>
            <person name="Keeling P."/>
            <person name="Hampl V."/>
        </authorList>
    </citation>
    <scope>NUCLEOTIDE SEQUENCE [LARGE SCALE GENOMIC DNA]</scope>
    <source>
        <strain evidence="1">ST1C</strain>
    </source>
</reference>
<accession>A0A5J4TTK9</accession>
<dbReference type="Proteomes" id="UP000324800">
    <property type="component" value="Unassembled WGS sequence"/>
</dbReference>
<dbReference type="EMBL" id="SNRW01026597">
    <property type="protein sequence ID" value="KAA6360685.1"/>
    <property type="molecule type" value="Genomic_DNA"/>
</dbReference>
<gene>
    <name evidence="1" type="ORF">EZS28_043788</name>
</gene>
<sequence>MNIMLNSQDEQVRMIATDIIGNIVINGVEGTKDGEKHPFHERLNCDGTINKLIDIFNDIDKEDIHFYIKRILVFLFKAASLPSSIESDVIKELKLWNDFKEIALLAECEANHEAILKNNYEKLLLEEEFWEWETLNQLVLIHTILRFGNDENQRIVAFAMKPKVEKLTNQSYIKELEQNKRWHQREMQIIRSC</sequence>
<organism evidence="1 2">
    <name type="scientific">Streblomastix strix</name>
    <dbReference type="NCBI Taxonomy" id="222440"/>
    <lineage>
        <taxon>Eukaryota</taxon>
        <taxon>Metamonada</taxon>
        <taxon>Preaxostyla</taxon>
        <taxon>Oxymonadida</taxon>
        <taxon>Streblomastigidae</taxon>
        <taxon>Streblomastix</taxon>
    </lineage>
</organism>
<protein>
    <submittedName>
        <fullName evidence="1">Uncharacterized protein</fullName>
    </submittedName>
</protein>
<proteinExistence type="predicted"/>
<dbReference type="AlphaFoldDB" id="A0A5J4TTK9"/>
<evidence type="ECO:0000313" key="1">
    <source>
        <dbReference type="EMBL" id="KAA6360685.1"/>
    </source>
</evidence>
<evidence type="ECO:0000313" key="2">
    <source>
        <dbReference type="Proteomes" id="UP000324800"/>
    </source>
</evidence>
<name>A0A5J4TTK9_9EUKA</name>